<dbReference type="Gene3D" id="2.40.30.170">
    <property type="match status" value="1"/>
</dbReference>
<dbReference type="Pfam" id="PF25989">
    <property type="entry name" value="YknX_C"/>
    <property type="match status" value="1"/>
</dbReference>
<dbReference type="Pfam" id="PF25973">
    <property type="entry name" value="BSH_CzcB"/>
    <property type="match status" value="1"/>
</dbReference>
<evidence type="ECO:0000259" key="9">
    <source>
        <dbReference type="Pfam" id="PF25989"/>
    </source>
</evidence>
<keyword evidence="2" id="KW-0813">Transport</keyword>
<gene>
    <name evidence="10" type="primary">macA_2</name>
    <name evidence="10" type="ORF">H0A61_01170</name>
</gene>
<dbReference type="InterPro" id="IPR058647">
    <property type="entry name" value="BSH_CzcB-like"/>
</dbReference>
<dbReference type="GO" id="GO:1990281">
    <property type="term" value="C:efflux pump complex"/>
    <property type="evidence" value="ECO:0007669"/>
    <property type="project" value="TreeGrafter"/>
</dbReference>
<accession>A0A8A0RKD3</accession>
<dbReference type="FunFam" id="2.40.30.170:FF:000010">
    <property type="entry name" value="Efflux RND transporter periplasmic adaptor subunit"/>
    <property type="match status" value="1"/>
</dbReference>
<protein>
    <submittedName>
        <fullName evidence="10">Macrolide export protein MacA</fullName>
    </submittedName>
</protein>
<evidence type="ECO:0000259" key="8">
    <source>
        <dbReference type="Pfam" id="PF25973"/>
    </source>
</evidence>
<keyword evidence="6" id="KW-0175">Coiled coil</keyword>
<dbReference type="FunFam" id="2.40.420.20:FF:000006">
    <property type="entry name" value="RND family efflux transporter MFP subunit"/>
    <property type="match status" value="1"/>
</dbReference>
<feature type="domain" description="CusB-like beta-barrel" evidence="7">
    <location>
        <begin position="272"/>
        <end position="345"/>
    </location>
</feature>
<comment type="function">
    <text evidence="5">CzcA and CzcB together would act in zinc efflux nearly as effectively as the complete czc efflux system (CzcABC). The CzcB protein is thought to funnel zinc cations to the CzcA transport protein.</text>
</comment>
<dbReference type="Proteomes" id="UP000662904">
    <property type="component" value="Chromosome"/>
</dbReference>
<keyword evidence="3" id="KW-0862">Zinc</keyword>
<evidence type="ECO:0000256" key="6">
    <source>
        <dbReference type="SAM" id="Coils"/>
    </source>
</evidence>
<dbReference type="GO" id="GO:0046686">
    <property type="term" value="P:response to cadmium ion"/>
    <property type="evidence" value="ECO:0007669"/>
    <property type="project" value="UniProtKB-KW"/>
</dbReference>
<dbReference type="PANTHER" id="PTHR30469">
    <property type="entry name" value="MULTIDRUG RESISTANCE PROTEIN MDTA"/>
    <property type="match status" value="1"/>
</dbReference>
<feature type="coiled-coil region" evidence="6">
    <location>
        <begin position="123"/>
        <end position="176"/>
    </location>
</feature>
<dbReference type="Pfam" id="PF25954">
    <property type="entry name" value="Beta-barrel_RND_2"/>
    <property type="match status" value="1"/>
</dbReference>
<dbReference type="KEGG" id="kme:H0A61_01170"/>
<dbReference type="GO" id="GO:0015562">
    <property type="term" value="F:efflux transmembrane transporter activity"/>
    <property type="evidence" value="ECO:0007669"/>
    <property type="project" value="TreeGrafter"/>
</dbReference>
<feature type="coiled-coil region" evidence="6">
    <location>
        <begin position="212"/>
        <end position="239"/>
    </location>
</feature>
<evidence type="ECO:0000256" key="1">
    <source>
        <dbReference type="ARBA" id="ARBA00009477"/>
    </source>
</evidence>
<organism evidence="10 11">
    <name type="scientific">Koleobacter methoxysyntrophicus</name>
    <dbReference type="NCBI Taxonomy" id="2751313"/>
    <lineage>
        <taxon>Bacteria</taxon>
        <taxon>Bacillati</taxon>
        <taxon>Bacillota</taxon>
        <taxon>Clostridia</taxon>
        <taxon>Koleobacterales</taxon>
        <taxon>Koleobacteraceae</taxon>
        <taxon>Koleobacter</taxon>
    </lineage>
</organism>
<evidence type="ECO:0000256" key="3">
    <source>
        <dbReference type="ARBA" id="ARBA00022833"/>
    </source>
</evidence>
<evidence type="ECO:0000256" key="2">
    <source>
        <dbReference type="ARBA" id="ARBA00022448"/>
    </source>
</evidence>
<keyword evidence="4" id="KW-0105">Cadmium resistance</keyword>
<name>A0A8A0RKD3_9FIRM</name>
<reference evidence="10" key="1">
    <citation type="submission" date="2020-07" db="EMBL/GenBank/DDBJ databases">
        <title>Koleobacter methoxysyntrophicus gen. nov., sp. nov., a novel anaerobic bacterium isolated from deep subsurface oil field and proposal of Koleobacterales ord. nov. in the phylum Firmicutes.</title>
        <authorList>
            <person name="Sakamoto S."/>
            <person name="Tamaki H."/>
        </authorList>
    </citation>
    <scope>NUCLEOTIDE SEQUENCE</scope>
    <source>
        <strain evidence="10">NRmbB1</strain>
    </source>
</reference>
<dbReference type="Gene3D" id="2.40.420.20">
    <property type="match status" value="1"/>
</dbReference>
<dbReference type="InterPro" id="IPR058637">
    <property type="entry name" value="YknX-like_C"/>
</dbReference>
<dbReference type="Gene3D" id="1.10.287.470">
    <property type="entry name" value="Helix hairpin bin"/>
    <property type="match status" value="1"/>
</dbReference>
<evidence type="ECO:0000256" key="5">
    <source>
        <dbReference type="ARBA" id="ARBA00058766"/>
    </source>
</evidence>
<feature type="domain" description="YknX-like C-terminal permuted SH3-like" evidence="9">
    <location>
        <begin position="354"/>
        <end position="420"/>
    </location>
</feature>
<evidence type="ECO:0000313" key="10">
    <source>
        <dbReference type="EMBL" id="QSQ08825.1"/>
    </source>
</evidence>
<dbReference type="RefSeq" id="WP_206709029.1">
    <property type="nucleotide sequence ID" value="NZ_CP059066.1"/>
</dbReference>
<keyword evidence="11" id="KW-1185">Reference proteome</keyword>
<evidence type="ECO:0000313" key="11">
    <source>
        <dbReference type="Proteomes" id="UP000662904"/>
    </source>
</evidence>
<dbReference type="Gene3D" id="2.40.50.100">
    <property type="match status" value="1"/>
</dbReference>
<feature type="domain" description="CzcB-like barrel-sandwich hybrid" evidence="8">
    <location>
        <begin position="91"/>
        <end position="267"/>
    </location>
</feature>
<dbReference type="InterPro" id="IPR006143">
    <property type="entry name" value="RND_pump_MFP"/>
</dbReference>
<dbReference type="SUPFAM" id="SSF111369">
    <property type="entry name" value="HlyD-like secretion proteins"/>
    <property type="match status" value="2"/>
</dbReference>
<evidence type="ECO:0000256" key="4">
    <source>
        <dbReference type="ARBA" id="ARBA00043263"/>
    </source>
</evidence>
<evidence type="ECO:0000259" key="7">
    <source>
        <dbReference type="Pfam" id="PF25954"/>
    </source>
</evidence>
<dbReference type="AlphaFoldDB" id="A0A8A0RKD3"/>
<sequence length="431" mass="46937">MVKGYNNNRLTRRSEENCERMGEMSRGYIKRTAIALLFFLITVNLAACGKKDRQPVKTEEHRIPVRIAAAARGDIYEVVKVSGKISPAVEVNVFSKLAGKVESVNFDIGDKVKKGDVLFALDRTDLINQVKQAEAALSMAEANYSSLSGGTLPKQLEQAEANYLNAKDNYERMKALYEEGAVSKQQFESVKLQYTVAKTQYESINLSAPDNLKAAEAQMKQAQAALELARSQLENAVVTSPVSGIVAMRNINPGEMASPGVPVFTIVNLDRVFVEVNISESIINKVEKGQEVAVRVASAGNGEFKGIVTNISPAADPMTRAFPAKVELDNADHTLKGGMFAEILLPTDRREDVIMVPQEAVLDMGNEKIVFVIQGDTAYKRSVVVGIKDGTNIEIINGVKEGENVVVSGQNTLRDKAKVSIVNEGNRGESK</sequence>
<comment type="similarity">
    <text evidence="1">Belongs to the membrane fusion protein (MFP) (TC 8.A.1) family.</text>
</comment>
<dbReference type="NCBIfam" id="TIGR01730">
    <property type="entry name" value="RND_mfp"/>
    <property type="match status" value="1"/>
</dbReference>
<proteinExistence type="inferred from homology"/>
<dbReference type="EMBL" id="CP059066">
    <property type="protein sequence ID" value="QSQ08825.1"/>
    <property type="molecule type" value="Genomic_DNA"/>
</dbReference>
<dbReference type="InterPro" id="IPR058792">
    <property type="entry name" value="Beta-barrel_RND_2"/>
</dbReference>